<dbReference type="EMBL" id="KV784377">
    <property type="protein sequence ID" value="OEU09081.1"/>
    <property type="molecule type" value="Genomic_DNA"/>
</dbReference>
<dbReference type="OrthoDB" id="187638at2759"/>
<gene>
    <name evidence="3" type="ORF">FRACYDRAFT_248957</name>
</gene>
<dbReference type="AlphaFoldDB" id="A0A1E7ESZ3"/>
<dbReference type="Proteomes" id="UP000095751">
    <property type="component" value="Unassembled WGS sequence"/>
</dbReference>
<feature type="compositionally biased region" description="Basic and acidic residues" evidence="1">
    <location>
        <begin position="130"/>
        <end position="140"/>
    </location>
</feature>
<feature type="domain" description="Rhodanese" evidence="2">
    <location>
        <begin position="28"/>
        <end position="87"/>
    </location>
</feature>
<dbReference type="InParanoid" id="A0A1E7ESZ3"/>
<evidence type="ECO:0000256" key="1">
    <source>
        <dbReference type="SAM" id="MobiDB-lite"/>
    </source>
</evidence>
<evidence type="ECO:0000313" key="4">
    <source>
        <dbReference type="Proteomes" id="UP000095751"/>
    </source>
</evidence>
<protein>
    <recommendedName>
        <fullName evidence="2">Rhodanese domain-containing protein</fullName>
    </recommendedName>
</protein>
<dbReference type="KEGG" id="fcy:FRACYDRAFT_248957"/>
<reference evidence="3 4" key="1">
    <citation type="submission" date="2016-09" db="EMBL/GenBank/DDBJ databases">
        <title>Extensive genetic diversity and differential bi-allelic expression allows diatom success in the polar Southern Ocean.</title>
        <authorList>
            <consortium name="DOE Joint Genome Institute"/>
            <person name="Mock T."/>
            <person name="Otillar R.P."/>
            <person name="Strauss J."/>
            <person name="Dupont C."/>
            <person name="Frickenhaus S."/>
            <person name="Maumus F."/>
            <person name="Mcmullan M."/>
            <person name="Sanges R."/>
            <person name="Schmutz J."/>
            <person name="Toseland A."/>
            <person name="Valas R."/>
            <person name="Veluchamy A."/>
            <person name="Ward B.J."/>
            <person name="Allen A."/>
            <person name="Barry K."/>
            <person name="Falciatore A."/>
            <person name="Ferrante M."/>
            <person name="Fortunato A.E."/>
            <person name="Gloeckner G."/>
            <person name="Gruber A."/>
            <person name="Hipkin R."/>
            <person name="Janech M."/>
            <person name="Kroth P."/>
            <person name="Leese F."/>
            <person name="Lindquist E."/>
            <person name="Lyon B.R."/>
            <person name="Martin J."/>
            <person name="Mayer C."/>
            <person name="Parker M."/>
            <person name="Quesneville H."/>
            <person name="Raymond J."/>
            <person name="Uhlig C."/>
            <person name="Valentin K.U."/>
            <person name="Worden A.Z."/>
            <person name="Armbrust E.V."/>
            <person name="Bowler C."/>
            <person name="Green B."/>
            <person name="Moulton V."/>
            <person name="Van Oosterhout C."/>
            <person name="Grigoriev I."/>
        </authorList>
    </citation>
    <scope>NUCLEOTIDE SEQUENCE [LARGE SCALE GENOMIC DNA]</scope>
    <source>
        <strain evidence="3 4">CCMP1102</strain>
    </source>
</reference>
<dbReference type="PROSITE" id="PS50206">
    <property type="entry name" value="RHODANESE_3"/>
    <property type="match status" value="1"/>
</dbReference>
<evidence type="ECO:0000313" key="3">
    <source>
        <dbReference type="EMBL" id="OEU09081.1"/>
    </source>
</evidence>
<name>A0A1E7ESZ3_9STRA</name>
<organism evidence="3 4">
    <name type="scientific">Fragilariopsis cylindrus CCMP1102</name>
    <dbReference type="NCBI Taxonomy" id="635003"/>
    <lineage>
        <taxon>Eukaryota</taxon>
        <taxon>Sar</taxon>
        <taxon>Stramenopiles</taxon>
        <taxon>Ochrophyta</taxon>
        <taxon>Bacillariophyta</taxon>
        <taxon>Bacillariophyceae</taxon>
        <taxon>Bacillariophycidae</taxon>
        <taxon>Bacillariales</taxon>
        <taxon>Bacillariaceae</taxon>
        <taxon>Fragilariopsis</taxon>
    </lineage>
</organism>
<keyword evidence="4" id="KW-1185">Reference proteome</keyword>
<proteinExistence type="predicted"/>
<accession>A0A1E7ESZ3</accession>
<feature type="region of interest" description="Disordered" evidence="1">
    <location>
        <begin position="119"/>
        <end position="140"/>
    </location>
</feature>
<sequence>MEASESKSKSTIKVDDLIGNENEILEVEKPIVMIGGSDGSGTRAIVELLRELGTIIISDDPQTFDVHASILKNGWPGFIQRVYSVMDGNSSDTIFSSSSSTSSSNNSISNSNNTSVLLNNYDWPPLPPTQKDEDKDRNEKRRMEKNIANVEAEIITLKQSWDFKYDTIAKPIHQQEYYDRRRTIQQDISPIAATLSNGNGGRHTTFPALAQNVKYAIKAPVSMLVLPVIVSSFRKKQKQELAKQKRRLIGLFEAEFYCGPNK</sequence>
<evidence type="ECO:0000259" key="2">
    <source>
        <dbReference type="PROSITE" id="PS50206"/>
    </source>
</evidence>
<dbReference type="InterPro" id="IPR001763">
    <property type="entry name" value="Rhodanese-like_dom"/>
</dbReference>